<dbReference type="RefSeq" id="WP_161823738.1">
    <property type="nucleotide sequence ID" value="NZ_WVIC01000002.1"/>
</dbReference>
<organism evidence="8 9">
    <name type="scientific">Petrachloros mirabilis ULC683</name>
    <dbReference type="NCBI Taxonomy" id="2781853"/>
    <lineage>
        <taxon>Bacteria</taxon>
        <taxon>Bacillati</taxon>
        <taxon>Cyanobacteriota</taxon>
        <taxon>Cyanophyceae</taxon>
        <taxon>Synechococcales</taxon>
        <taxon>Petrachlorosaceae</taxon>
        <taxon>Petrachloros</taxon>
        <taxon>Petrachloros mirabilis</taxon>
    </lineage>
</organism>
<dbReference type="GO" id="GO:0042597">
    <property type="term" value="C:periplasmic space"/>
    <property type="evidence" value="ECO:0007669"/>
    <property type="project" value="UniProtKB-SubCell"/>
</dbReference>
<evidence type="ECO:0000313" key="9">
    <source>
        <dbReference type="Proteomes" id="UP000607397"/>
    </source>
</evidence>
<dbReference type="PANTHER" id="PTHR30368">
    <property type="entry name" value="SULFATE-BINDING PROTEIN"/>
    <property type="match status" value="1"/>
</dbReference>
<evidence type="ECO:0000256" key="1">
    <source>
        <dbReference type="ARBA" id="ARBA00004418"/>
    </source>
</evidence>
<evidence type="ECO:0000256" key="4">
    <source>
        <dbReference type="ARBA" id="ARBA00022729"/>
    </source>
</evidence>
<evidence type="ECO:0000256" key="3">
    <source>
        <dbReference type="ARBA" id="ARBA00022448"/>
    </source>
</evidence>
<dbReference type="EMBL" id="WVIC01000002">
    <property type="protein sequence ID" value="NCJ05263.1"/>
    <property type="molecule type" value="Genomic_DNA"/>
</dbReference>
<protein>
    <recommendedName>
        <fullName evidence="7">Sulfate-binding protein</fullName>
    </recommendedName>
</protein>
<proteinExistence type="inferred from homology"/>
<keyword evidence="5" id="KW-0574">Periplasm</keyword>
<dbReference type="AlphaFoldDB" id="A0A8K1ZW86"/>
<evidence type="ECO:0000256" key="6">
    <source>
        <dbReference type="ARBA" id="ARBA00037097"/>
    </source>
</evidence>
<evidence type="ECO:0000256" key="2">
    <source>
        <dbReference type="ARBA" id="ARBA00006099"/>
    </source>
</evidence>
<dbReference type="Pfam" id="PF13531">
    <property type="entry name" value="SBP_bac_11"/>
    <property type="match status" value="1"/>
</dbReference>
<dbReference type="GO" id="GO:0140104">
    <property type="term" value="F:molecular carrier activity"/>
    <property type="evidence" value="ECO:0007669"/>
    <property type="project" value="InterPro"/>
</dbReference>
<dbReference type="Proteomes" id="UP000607397">
    <property type="component" value="Unassembled WGS sequence"/>
</dbReference>
<gene>
    <name evidence="8" type="ORF">GS597_01770</name>
</gene>
<keyword evidence="3" id="KW-0813">Transport</keyword>
<comment type="function">
    <text evidence="6">This protein specifically binds sulfate and is involved in its transmembrane transport.</text>
</comment>
<dbReference type="CDD" id="cd01005">
    <property type="entry name" value="PBP2_CysP"/>
    <property type="match status" value="1"/>
</dbReference>
<reference evidence="8" key="1">
    <citation type="submission" date="2019-12" db="EMBL/GenBank/DDBJ databases">
        <title>High-Quality draft genome sequences of three cyanobacteria isolated from the limestone walls of the Old Cathedral of Coimbra.</title>
        <authorList>
            <person name="Tiago I."/>
            <person name="Soares F."/>
            <person name="Portugal A."/>
        </authorList>
    </citation>
    <scope>NUCLEOTIDE SEQUENCE [LARGE SCALE GENOMIC DNA]</scope>
    <source>
        <strain evidence="8">C</strain>
    </source>
</reference>
<dbReference type="PROSITE" id="PS00401">
    <property type="entry name" value="PROK_SULFATE_BIND_1"/>
    <property type="match status" value="1"/>
</dbReference>
<keyword evidence="4" id="KW-0732">Signal</keyword>
<dbReference type="GO" id="GO:1902358">
    <property type="term" value="P:sulfate transmembrane transport"/>
    <property type="evidence" value="ECO:0007669"/>
    <property type="project" value="InterPro"/>
</dbReference>
<dbReference type="InterPro" id="IPR005669">
    <property type="entry name" value="Thiosulph/SO4-bd"/>
</dbReference>
<comment type="similarity">
    <text evidence="2">Belongs to the prokaryotic sulfate-binding protein family.</text>
</comment>
<dbReference type="SUPFAM" id="SSF53850">
    <property type="entry name" value="Periplasmic binding protein-like II"/>
    <property type="match status" value="1"/>
</dbReference>
<accession>A0A8K1ZW86</accession>
<keyword evidence="9" id="KW-1185">Reference proteome</keyword>
<comment type="caution">
    <text evidence="8">The sequence shown here is derived from an EMBL/GenBank/DDBJ whole genome shotgun (WGS) entry which is preliminary data.</text>
</comment>
<dbReference type="InterPro" id="IPR000957">
    <property type="entry name" value="Sulphate/thiosulphate-bd_CS"/>
</dbReference>
<dbReference type="Gene3D" id="3.40.190.10">
    <property type="entry name" value="Periplasmic binding protein-like II"/>
    <property type="match status" value="2"/>
</dbReference>
<evidence type="ECO:0000313" key="8">
    <source>
        <dbReference type="EMBL" id="NCJ05263.1"/>
    </source>
</evidence>
<dbReference type="PANTHER" id="PTHR30368:SF2">
    <property type="entry name" value="SULFATE-BINDING PROTEIN"/>
    <property type="match status" value="1"/>
</dbReference>
<comment type="subcellular location">
    <subcellularLocation>
        <location evidence="1">Periplasm</location>
    </subcellularLocation>
</comment>
<name>A0A8K1ZW86_9CYAN</name>
<evidence type="ECO:0000256" key="5">
    <source>
        <dbReference type="ARBA" id="ARBA00022764"/>
    </source>
</evidence>
<evidence type="ECO:0000256" key="7">
    <source>
        <dbReference type="ARBA" id="ARBA00041180"/>
    </source>
</evidence>
<dbReference type="NCBIfam" id="TIGR00971">
    <property type="entry name" value="3a0106s03"/>
    <property type="match status" value="1"/>
</dbReference>
<sequence>MKQFKFGDIGGRTPLQGWPKRWRRWLAGFGAGVWMSLAIAGCTGGEAGTTPEGTGSGETVRLTLVSYAVTQRAYESIIPKFVEDWKAKTGQTVEFDQSYAGSGTQTRAIIDGLEADVAALAIAADTLKLQEAELIEPGWEQEVPTGNGIVHKSVAALINRPNKPLVDAWSELAQPGVQVITANPRTSGGARWNFLAIWGAIAENGGTEAEALEFTEKVFRNVPILPKDAREATDVFFKQGQGDVLINYENEVILANQQGENLPYAVPTDINISIDNPIAVVDANVDKHETREVAEAFVQFLFTPEAQQEFAKVGFRPTNAEVEREFANDFPKIDKLFTSNDFGGWAAIDEKFFNDGAIFEQIQTKIAQG</sequence>